<dbReference type="InterPro" id="IPR046947">
    <property type="entry name" value="LytR-like"/>
</dbReference>
<reference evidence="5 7" key="1">
    <citation type="journal article" date="2016" name="Genome Announc.">
        <title>Complete Genome Sequences of Aerococcus christensenii CCUG 28831T, Aerococcus sanguinicola CCUG 43001T, Aerococcus urinae CCUG 36881T, Aerococcus urinaeequi CCUG 28094T, Aerococcus urinaehominis CCUG 42038 BT, and Aerococcus viridans CCUG 4311T.</title>
        <authorList>
            <person name="Carkaci D."/>
            <person name="Dargis R."/>
            <person name="Nielsen X.C."/>
            <person name="Skovgaard O."/>
            <person name="Fuursted K."/>
            <person name="Christensen J.J."/>
        </authorList>
    </citation>
    <scope>NUCLEOTIDE SEQUENCE [LARGE SCALE GENOMIC DNA]</scope>
    <source>
        <strain evidence="5 7">CCUG43001</strain>
    </source>
</reference>
<name>A0A109RD36_9LACT</name>
<dbReference type="Gene3D" id="2.40.50.1020">
    <property type="entry name" value="LytTr DNA-binding domain"/>
    <property type="match status" value="1"/>
</dbReference>
<evidence type="ECO:0000256" key="1">
    <source>
        <dbReference type="ARBA" id="ARBA00022490"/>
    </source>
</evidence>
<dbReference type="RefSeq" id="WP_067973310.1">
    <property type="nucleotide sequence ID" value="NZ_CAJHKM010000005.1"/>
</dbReference>
<keyword evidence="1" id="KW-0963">Cytoplasm</keyword>
<keyword evidence="3" id="KW-0010">Activator</keyword>
<evidence type="ECO:0000313" key="5">
    <source>
        <dbReference type="EMBL" id="AMB93911.1"/>
    </source>
</evidence>
<dbReference type="PANTHER" id="PTHR37299:SF3">
    <property type="entry name" value="STAGE 0 SPORULATION PROTEIN A HOMOLOG"/>
    <property type="match status" value="1"/>
</dbReference>
<dbReference type="OrthoDB" id="9809318at2"/>
<evidence type="ECO:0000259" key="4">
    <source>
        <dbReference type="PROSITE" id="PS50930"/>
    </source>
</evidence>
<dbReference type="InterPro" id="IPR007492">
    <property type="entry name" value="LytTR_DNA-bd_dom"/>
</dbReference>
<dbReference type="EMBL" id="CP014160">
    <property type="protein sequence ID" value="AMB93911.1"/>
    <property type="molecule type" value="Genomic_DNA"/>
</dbReference>
<reference evidence="6 8" key="3">
    <citation type="submission" date="2017-12" db="EMBL/GenBank/DDBJ databases">
        <title>Phylogenetic diversity of female urinary microbiome.</title>
        <authorList>
            <person name="Thomas-White K."/>
            <person name="Wolfe A.J."/>
        </authorList>
    </citation>
    <scope>NUCLEOTIDE SEQUENCE [LARGE SCALE GENOMIC DNA]</scope>
    <source>
        <strain evidence="6 8">UMB0139</strain>
    </source>
</reference>
<sequence>MLKIAVFIKDPVFREKLVEIIKGYIMINAWDIEITVQEDVIENFLTNCSEEALSSSLYFFDLDAVDTLSEQLDSLIKVRKQDPHGYIVCMGEDDSNLDKIIKHHIEPLDFILKSGSEIDVKQYYGCLESYYLRQFDGEDTEREPVYLKTLDQVIFLHPAQVLFFETSDRSRKIKCHFIENKEERIVEFTGKLKDIETWSKHFFRTHRSYVVNLNYIHSYQEEDKLIKLVNDVWIPISYKNLGHLKNIFDDRNIL</sequence>
<dbReference type="Gene3D" id="3.40.50.2300">
    <property type="match status" value="1"/>
</dbReference>
<keyword evidence="7" id="KW-1185">Reference proteome</keyword>
<dbReference type="Pfam" id="PF04397">
    <property type="entry name" value="LytTR"/>
    <property type="match status" value="1"/>
</dbReference>
<protein>
    <submittedName>
        <fullName evidence="6">DNA-binding protein</fullName>
    </submittedName>
</protein>
<dbReference type="GO" id="GO:0003677">
    <property type="term" value="F:DNA binding"/>
    <property type="evidence" value="ECO:0007669"/>
    <property type="project" value="UniProtKB-KW"/>
</dbReference>
<dbReference type="EMBL" id="PKGY01000004">
    <property type="protein sequence ID" value="PKZ21138.1"/>
    <property type="molecule type" value="Genomic_DNA"/>
</dbReference>
<keyword evidence="6" id="KW-0238">DNA-binding</keyword>
<feature type="domain" description="HTH LytTR-type" evidence="4">
    <location>
        <begin position="145"/>
        <end position="250"/>
    </location>
</feature>
<evidence type="ECO:0000256" key="2">
    <source>
        <dbReference type="ARBA" id="ARBA00023012"/>
    </source>
</evidence>
<keyword evidence="2" id="KW-0902">Two-component regulatory system</keyword>
<dbReference type="GeneID" id="92903162"/>
<dbReference type="GO" id="GO:0000156">
    <property type="term" value="F:phosphorelay response regulator activity"/>
    <property type="evidence" value="ECO:0007669"/>
    <property type="project" value="InterPro"/>
</dbReference>
<dbReference type="KEGG" id="asan:AWM72_03635"/>
<dbReference type="Proteomes" id="UP000069912">
    <property type="component" value="Chromosome"/>
</dbReference>
<evidence type="ECO:0000256" key="3">
    <source>
        <dbReference type="ARBA" id="ARBA00023159"/>
    </source>
</evidence>
<dbReference type="PANTHER" id="PTHR37299">
    <property type="entry name" value="TRANSCRIPTIONAL REGULATOR-RELATED"/>
    <property type="match status" value="1"/>
</dbReference>
<proteinExistence type="predicted"/>
<evidence type="ECO:0000313" key="7">
    <source>
        <dbReference type="Proteomes" id="UP000069912"/>
    </source>
</evidence>
<dbReference type="Proteomes" id="UP000234239">
    <property type="component" value="Unassembled WGS sequence"/>
</dbReference>
<organism evidence="5 7">
    <name type="scientific">Aerococcus sanguinicola</name>
    <dbReference type="NCBI Taxonomy" id="119206"/>
    <lineage>
        <taxon>Bacteria</taxon>
        <taxon>Bacillati</taxon>
        <taxon>Bacillota</taxon>
        <taxon>Bacilli</taxon>
        <taxon>Lactobacillales</taxon>
        <taxon>Aerococcaceae</taxon>
        <taxon>Aerococcus</taxon>
    </lineage>
</organism>
<evidence type="ECO:0000313" key="8">
    <source>
        <dbReference type="Proteomes" id="UP000234239"/>
    </source>
</evidence>
<dbReference type="AlphaFoldDB" id="A0A109RD36"/>
<dbReference type="SMART" id="SM00850">
    <property type="entry name" value="LytTR"/>
    <property type="match status" value="1"/>
</dbReference>
<evidence type="ECO:0000313" key="6">
    <source>
        <dbReference type="EMBL" id="PKZ21138.1"/>
    </source>
</evidence>
<dbReference type="PROSITE" id="PS50930">
    <property type="entry name" value="HTH_LYTTR"/>
    <property type="match status" value="1"/>
</dbReference>
<reference evidence="7" key="2">
    <citation type="submission" date="2016-01" db="EMBL/GenBank/DDBJ databases">
        <title>Six Aerococcus type strain genome sequencing and assembly using PacBio and Illumina Hiseq.</title>
        <authorList>
            <person name="Carkaci D."/>
            <person name="Dargis R."/>
            <person name="Nielsen X.C."/>
            <person name="Skovgaard O."/>
            <person name="Fuursted K."/>
            <person name="Christensen J.J."/>
        </authorList>
    </citation>
    <scope>NUCLEOTIDE SEQUENCE [LARGE SCALE GENOMIC DNA]</scope>
    <source>
        <strain evidence="7">CCUG43001</strain>
    </source>
</reference>
<accession>A0A109RD36</accession>
<gene>
    <name evidence="5" type="ORF">AWM72_03635</name>
    <name evidence="6" type="ORF">CYJ28_08095</name>
</gene>